<keyword evidence="1" id="KW-0732">Signal</keyword>
<proteinExistence type="predicted"/>
<keyword evidence="4" id="KW-1185">Reference proteome</keyword>
<comment type="caution">
    <text evidence="3">The sequence shown here is derived from an EMBL/GenBank/DDBJ whole genome shotgun (WGS) entry which is preliminary data.</text>
</comment>
<protein>
    <recommendedName>
        <fullName evidence="2">Cupin type-1 domain-containing protein</fullName>
    </recommendedName>
</protein>
<dbReference type="PANTHER" id="PTHR31238">
    <property type="entry name" value="GERMIN-LIKE PROTEIN SUBFAMILY 3 MEMBER 3"/>
    <property type="match status" value="1"/>
</dbReference>
<evidence type="ECO:0000313" key="4">
    <source>
        <dbReference type="Proteomes" id="UP000823775"/>
    </source>
</evidence>
<evidence type="ECO:0000313" key="3">
    <source>
        <dbReference type="EMBL" id="MCD7466491.1"/>
    </source>
</evidence>
<feature type="chain" id="PRO_5045837619" description="Cupin type-1 domain-containing protein" evidence="1">
    <location>
        <begin position="21"/>
        <end position="105"/>
    </location>
</feature>
<gene>
    <name evidence="3" type="ORF">HAX54_003246</name>
</gene>
<feature type="signal peptide" evidence="1">
    <location>
        <begin position="1"/>
        <end position="20"/>
    </location>
</feature>
<sequence length="105" mass="11898">MWWFITALVITSFFLPPAYAYDNNLYRTYVLLLSTLKLQVLMLVDIQRPQFGFATKFVDVNNMPGLNTLGISVVRVDLEPQGLVPLHPHPRASALTTIMEGTLYV</sequence>
<accession>A0ABS8T629</accession>
<feature type="domain" description="Cupin type-1" evidence="2">
    <location>
        <begin position="52"/>
        <end position="105"/>
    </location>
</feature>
<dbReference type="InterPro" id="IPR014710">
    <property type="entry name" value="RmlC-like_jellyroll"/>
</dbReference>
<name>A0ABS8T629_DATST</name>
<dbReference type="Pfam" id="PF00190">
    <property type="entry name" value="Cupin_1"/>
    <property type="match status" value="1"/>
</dbReference>
<reference evidence="3 4" key="1">
    <citation type="journal article" date="2021" name="BMC Genomics">
        <title>Datura genome reveals duplications of psychoactive alkaloid biosynthetic genes and high mutation rate following tissue culture.</title>
        <authorList>
            <person name="Rajewski A."/>
            <person name="Carter-House D."/>
            <person name="Stajich J."/>
            <person name="Litt A."/>
        </authorList>
    </citation>
    <scope>NUCLEOTIDE SEQUENCE [LARGE SCALE GENOMIC DNA]</scope>
    <source>
        <strain evidence="3">AR-01</strain>
    </source>
</reference>
<dbReference type="Gene3D" id="2.60.120.10">
    <property type="entry name" value="Jelly Rolls"/>
    <property type="match status" value="1"/>
</dbReference>
<dbReference type="EMBL" id="JACEIK010001148">
    <property type="protein sequence ID" value="MCD7466491.1"/>
    <property type="molecule type" value="Genomic_DNA"/>
</dbReference>
<dbReference type="InterPro" id="IPR011051">
    <property type="entry name" value="RmlC_Cupin_sf"/>
</dbReference>
<evidence type="ECO:0000256" key="1">
    <source>
        <dbReference type="SAM" id="SignalP"/>
    </source>
</evidence>
<dbReference type="SUPFAM" id="SSF51182">
    <property type="entry name" value="RmlC-like cupins"/>
    <property type="match status" value="1"/>
</dbReference>
<dbReference type="Proteomes" id="UP000823775">
    <property type="component" value="Unassembled WGS sequence"/>
</dbReference>
<dbReference type="InterPro" id="IPR006045">
    <property type="entry name" value="Cupin_1"/>
</dbReference>
<organism evidence="3 4">
    <name type="scientific">Datura stramonium</name>
    <name type="common">Jimsonweed</name>
    <name type="synonym">Common thornapple</name>
    <dbReference type="NCBI Taxonomy" id="4076"/>
    <lineage>
        <taxon>Eukaryota</taxon>
        <taxon>Viridiplantae</taxon>
        <taxon>Streptophyta</taxon>
        <taxon>Embryophyta</taxon>
        <taxon>Tracheophyta</taxon>
        <taxon>Spermatophyta</taxon>
        <taxon>Magnoliopsida</taxon>
        <taxon>eudicotyledons</taxon>
        <taxon>Gunneridae</taxon>
        <taxon>Pentapetalae</taxon>
        <taxon>asterids</taxon>
        <taxon>lamiids</taxon>
        <taxon>Solanales</taxon>
        <taxon>Solanaceae</taxon>
        <taxon>Solanoideae</taxon>
        <taxon>Datureae</taxon>
        <taxon>Datura</taxon>
    </lineage>
</organism>
<evidence type="ECO:0000259" key="2">
    <source>
        <dbReference type="Pfam" id="PF00190"/>
    </source>
</evidence>